<organism evidence="2 3">
    <name type="scientific">Oceanomicrobium pacificus</name>
    <dbReference type="NCBI Taxonomy" id="2692916"/>
    <lineage>
        <taxon>Bacteria</taxon>
        <taxon>Pseudomonadati</taxon>
        <taxon>Pseudomonadota</taxon>
        <taxon>Alphaproteobacteria</taxon>
        <taxon>Rhodobacterales</taxon>
        <taxon>Paracoccaceae</taxon>
        <taxon>Oceanomicrobium</taxon>
    </lineage>
</organism>
<accession>A0A6B0TS50</accession>
<protein>
    <submittedName>
        <fullName evidence="2">DUF3131 domain-containing protein</fullName>
    </submittedName>
</protein>
<proteinExistence type="predicted"/>
<evidence type="ECO:0000313" key="2">
    <source>
        <dbReference type="EMBL" id="MXU64635.1"/>
    </source>
</evidence>
<dbReference type="Pfam" id="PF11329">
    <property type="entry name" value="DUF3131"/>
    <property type="match status" value="1"/>
</dbReference>
<evidence type="ECO:0000313" key="3">
    <source>
        <dbReference type="Proteomes" id="UP000436016"/>
    </source>
</evidence>
<reference evidence="2 3" key="1">
    <citation type="submission" date="2019-12" db="EMBL/GenBank/DDBJ databases">
        <title>Strain KN286 was isolated from seawater, which was collected from Caroline Seamount in the tropical western Pacific.</title>
        <authorList>
            <person name="Wang Q."/>
        </authorList>
    </citation>
    <scope>NUCLEOTIDE SEQUENCE [LARGE SCALE GENOMIC DNA]</scope>
    <source>
        <strain evidence="2 3">KN286</strain>
    </source>
</reference>
<dbReference type="EMBL" id="WUWG01000001">
    <property type="protein sequence ID" value="MXU64635.1"/>
    <property type="molecule type" value="Genomic_DNA"/>
</dbReference>
<feature type="domain" description="DUF3131" evidence="1">
    <location>
        <begin position="69"/>
        <end position="433"/>
    </location>
</feature>
<dbReference type="RefSeq" id="WP_160852215.1">
    <property type="nucleotide sequence ID" value="NZ_WUWG01000001.1"/>
</dbReference>
<keyword evidence="3" id="KW-1185">Reference proteome</keyword>
<sequence>MSFRDGLLRARGQITFITGLLLAVAVVFAIEAGSRTLPSYLSAQPEIALRDDPLPLPAPAPLSARDREAAARAWRYFEANIQPDTGLANAADGYPSATLWDQGSFLLGLVAAERLGLIDRASFDARAAQALDSLARMPLFDGKLPNKAFDTRTLAMTDYDNSPAPEGIGWSAIDVARISVVLNVLLYDYPQHAASASAVLASWDLPAMLHGGQLIGTRRAEDGSIEYVQEGRLGYEEYAARAVALLGLDALTALRVDDYLKLVEISGEEIAVDSRSHLLYDAHTYVVSEPYLLTGVEFGFDQTSRELAERVYRAQLGRYTETGILTAVNEDNVDEPPYFVYNTVYADGQAWNALGEDGSPQDALRAVSTKAAFGWEALYQTDYGALLRDHVEPTATEYGFASGIYERNGAVNSVVTANTNGIILELLLYKAEGPLIAGRFGRRGAPD</sequence>
<gene>
    <name evidence="2" type="ORF">GSH16_04195</name>
</gene>
<evidence type="ECO:0000259" key="1">
    <source>
        <dbReference type="Pfam" id="PF11329"/>
    </source>
</evidence>
<dbReference type="Gene3D" id="1.50.10.140">
    <property type="match status" value="1"/>
</dbReference>
<dbReference type="Proteomes" id="UP000436016">
    <property type="component" value="Unassembled WGS sequence"/>
</dbReference>
<dbReference type="AlphaFoldDB" id="A0A6B0TS50"/>
<dbReference type="InterPro" id="IPR021478">
    <property type="entry name" value="DUF3131"/>
</dbReference>
<name>A0A6B0TS50_9RHOB</name>
<comment type="caution">
    <text evidence="2">The sequence shown here is derived from an EMBL/GenBank/DDBJ whole genome shotgun (WGS) entry which is preliminary data.</text>
</comment>